<sequence length="357" mass="39976">MKTVLLVSTPGKSSTTTTMEDDRSESRDSCYFPGCRKDANCNCKICLASINATLDLMPISVQKSSLTKISASGPNDVESTPISFNSSNMSTPRSSANRAPAPPVLKSNVRLDLNEKMGRRKRERGLRGRFMRLVLGLNLIFIAEFGLSRGIPGVLRPVLSPGIVKNVGEKSWVAQDLKGKLRFVQRELQSLVDAEVSNCSNTNSVWKIDQNGLLLNSRCTLYKSAVEEVSIWGWPLQTAGLLMTEFSSRSFTILSGRVTEWTDGKVGYLIRKANTSWVHRKWGASVVQLNPDTWVLEYRRSSVLDNSRLFLAAVEFLKYRISKMVGSVKQEFWFFSHALRSNHFSLFTAKYDTKIPT</sequence>
<dbReference type="Pfam" id="PF04622">
    <property type="entry name" value="ERG2_Sigma1R"/>
    <property type="match status" value="1"/>
</dbReference>
<comment type="subcellular location">
    <subcellularLocation>
        <location evidence="1">Endoplasmic reticulum membrane</location>
    </subcellularLocation>
</comment>
<dbReference type="GeneID" id="109005797"/>
<evidence type="ECO:0000256" key="2">
    <source>
        <dbReference type="ARBA" id="ARBA00007141"/>
    </source>
</evidence>
<evidence type="ECO:0000256" key="3">
    <source>
        <dbReference type="ARBA" id="ARBA00022692"/>
    </source>
</evidence>
<evidence type="ECO:0000256" key="7">
    <source>
        <dbReference type="SAM" id="MobiDB-lite"/>
    </source>
</evidence>
<feature type="compositionally biased region" description="Polar residues" evidence="7">
    <location>
        <begin position="69"/>
        <end position="91"/>
    </location>
</feature>
<dbReference type="InterPro" id="IPR006716">
    <property type="entry name" value="ERG2_sigma1_rcpt-like"/>
</dbReference>
<dbReference type="GO" id="GO:0005783">
    <property type="term" value="C:endoplasmic reticulum"/>
    <property type="evidence" value="ECO:0000318"/>
    <property type="project" value="GO_Central"/>
</dbReference>
<proteinExistence type="inferred from homology"/>
<evidence type="ECO:0000256" key="6">
    <source>
        <dbReference type="ARBA" id="ARBA00023136"/>
    </source>
</evidence>
<dbReference type="GO" id="GO:0005789">
    <property type="term" value="C:endoplasmic reticulum membrane"/>
    <property type="evidence" value="ECO:0007669"/>
    <property type="project" value="UniProtKB-SubCell"/>
</dbReference>
<gene>
    <name evidence="9" type="primary">LOC109005797</name>
</gene>
<protein>
    <submittedName>
        <fullName evidence="9">Uncharacterized protein LOC109005797</fullName>
    </submittedName>
</protein>
<feature type="region of interest" description="Disordered" evidence="7">
    <location>
        <begin position="1"/>
        <end position="26"/>
    </location>
</feature>
<evidence type="ECO:0000313" key="8">
    <source>
        <dbReference type="Proteomes" id="UP000235220"/>
    </source>
</evidence>
<dbReference type="PANTHER" id="PTHR10868:SF1">
    <property type="entry name" value="SIGMA NON-OPIOID INTRACELLULAR RECEPTOR 1"/>
    <property type="match status" value="1"/>
</dbReference>
<comment type="similarity">
    <text evidence="2">Belongs to the ERG2 family.</text>
</comment>
<dbReference type="RefSeq" id="XP_018840385.1">
    <property type="nucleotide sequence ID" value="XM_018984840.2"/>
</dbReference>
<feature type="region of interest" description="Disordered" evidence="7">
    <location>
        <begin position="69"/>
        <end position="103"/>
    </location>
</feature>
<evidence type="ECO:0000256" key="1">
    <source>
        <dbReference type="ARBA" id="ARBA00004586"/>
    </source>
</evidence>
<dbReference type="FunCoup" id="A0A2I4G920">
    <property type="interactions" value="311"/>
</dbReference>
<dbReference type="AlphaFoldDB" id="A0A2I4G920"/>
<dbReference type="Gramene" id="Jr12_13100_p1">
    <property type="protein sequence ID" value="cds.Jr12_13100_p1"/>
    <property type="gene ID" value="Jr12_13100"/>
</dbReference>
<keyword evidence="4" id="KW-0256">Endoplasmic reticulum</keyword>
<organism evidence="8 9">
    <name type="scientific">Juglans regia</name>
    <name type="common">English walnut</name>
    <dbReference type="NCBI Taxonomy" id="51240"/>
    <lineage>
        <taxon>Eukaryota</taxon>
        <taxon>Viridiplantae</taxon>
        <taxon>Streptophyta</taxon>
        <taxon>Embryophyta</taxon>
        <taxon>Tracheophyta</taxon>
        <taxon>Spermatophyta</taxon>
        <taxon>Magnoliopsida</taxon>
        <taxon>eudicotyledons</taxon>
        <taxon>Gunneridae</taxon>
        <taxon>Pentapetalae</taxon>
        <taxon>rosids</taxon>
        <taxon>fabids</taxon>
        <taxon>Fagales</taxon>
        <taxon>Juglandaceae</taxon>
        <taxon>Juglans</taxon>
    </lineage>
</organism>
<evidence type="ECO:0000313" key="9">
    <source>
        <dbReference type="RefSeq" id="XP_018840385.1"/>
    </source>
</evidence>
<dbReference type="STRING" id="51240.A0A2I4G920"/>
<dbReference type="PANTHER" id="PTHR10868">
    <property type="entry name" value="SIGMA 1-TYPE OPIOID RECEPTOR-RELATED"/>
    <property type="match status" value="1"/>
</dbReference>
<reference evidence="9" key="1">
    <citation type="submission" date="2025-08" db="UniProtKB">
        <authorList>
            <consortium name="RefSeq"/>
        </authorList>
    </citation>
    <scope>IDENTIFICATION</scope>
    <source>
        <tissue evidence="9">Leaves</tissue>
    </source>
</reference>
<dbReference type="KEGG" id="jre:109005797"/>
<dbReference type="OrthoDB" id="347124at2759"/>
<keyword evidence="8" id="KW-1185">Reference proteome</keyword>
<evidence type="ECO:0000256" key="4">
    <source>
        <dbReference type="ARBA" id="ARBA00022824"/>
    </source>
</evidence>
<name>A0A2I4G920_JUGRE</name>
<dbReference type="Proteomes" id="UP000235220">
    <property type="component" value="Chromosome 12"/>
</dbReference>
<keyword evidence="3" id="KW-0812">Transmembrane</keyword>
<keyword evidence="5" id="KW-1133">Transmembrane helix</keyword>
<keyword evidence="6" id="KW-0472">Membrane</keyword>
<evidence type="ECO:0000256" key="5">
    <source>
        <dbReference type="ARBA" id="ARBA00022989"/>
    </source>
</evidence>
<accession>A0A2I4G920</accession>